<dbReference type="RefSeq" id="WP_142816643.1">
    <property type="nucleotide sequence ID" value="NZ_CP033895.1"/>
</dbReference>
<geneLocation type="plasmid" evidence="5 6">
    <name>p2-125</name>
</geneLocation>
<dbReference type="Proteomes" id="UP000317572">
    <property type="component" value="Plasmid p2-125"/>
</dbReference>
<comment type="subcellular location">
    <subcellularLocation>
        <location evidence="1">Fimbrium</location>
    </subcellularLocation>
</comment>
<evidence type="ECO:0000313" key="5">
    <source>
        <dbReference type="EMBL" id="QDL35802.1"/>
    </source>
</evidence>
<dbReference type="InterPro" id="IPR015243">
    <property type="entry name" value="FimH_man-bd"/>
</dbReference>
<dbReference type="InterPro" id="IPR036937">
    <property type="entry name" value="Adhesion_dom_fimbrial_sf"/>
</dbReference>
<protein>
    <submittedName>
        <fullName evidence="5">Fimbrial protein</fullName>
    </submittedName>
</protein>
<proteinExistence type="inferred from homology"/>
<evidence type="ECO:0000259" key="4">
    <source>
        <dbReference type="Pfam" id="PF09160"/>
    </source>
</evidence>
<dbReference type="AlphaFoldDB" id="A0A515D5X3"/>
<dbReference type="EMBL" id="CP033895">
    <property type="protein sequence ID" value="QDL35802.1"/>
    <property type="molecule type" value="Genomic_DNA"/>
</dbReference>
<evidence type="ECO:0000256" key="1">
    <source>
        <dbReference type="ARBA" id="ARBA00004561"/>
    </source>
</evidence>
<dbReference type="GO" id="GO:0043709">
    <property type="term" value="P:cell adhesion involved in single-species biofilm formation"/>
    <property type="evidence" value="ECO:0007669"/>
    <property type="project" value="TreeGrafter"/>
</dbReference>
<feature type="domain" description="FimH mannose-binding" evidence="4">
    <location>
        <begin position="25"/>
        <end position="169"/>
    </location>
</feature>
<keyword evidence="5" id="KW-0614">Plasmid</keyword>
<dbReference type="PANTHER" id="PTHR33420">
    <property type="entry name" value="FIMBRIAL SUBUNIT ELFA-RELATED"/>
    <property type="match status" value="1"/>
</dbReference>
<sequence>MKIIISLMVTLLLSSWSFNVWSFACRTIHGDEIPIGGGEVDVYVNLAPEISLGYNLVIDLSSEILCRNDRPRTIIDYVSLEKGSAYGGALSNFTGMVLYAGTSYGFPVTAPTKQITYTSGSYTPWPTILYLTPVSTAGGVIITPGSLIARLTLGQTNDFNGDHFPFVWNIYAKNSVVIPTGGCDVSSRDVNVTLAPYPAEAKIPLTVNCERSNNISFFLTGITDDSNNSIFTNTEQSSPAVGVGIQISRNGIILPAHKNVSLGYVGYEPISLDLTAKYASASGVFMGGKVRSIIGVNFVYD</sequence>
<evidence type="ECO:0000256" key="2">
    <source>
        <dbReference type="ARBA" id="ARBA00006671"/>
    </source>
</evidence>
<dbReference type="PANTHER" id="PTHR33420:SF14">
    <property type="entry name" value="TYPE 1 FIMBRIN D-MANNOSE SPECIFIC ADHESIN"/>
    <property type="match status" value="1"/>
</dbReference>
<organism evidence="5 6">
    <name type="scientific">Serratia liquefaciens</name>
    <dbReference type="NCBI Taxonomy" id="614"/>
    <lineage>
        <taxon>Bacteria</taxon>
        <taxon>Pseudomonadati</taxon>
        <taxon>Pseudomonadota</taxon>
        <taxon>Gammaproteobacteria</taxon>
        <taxon>Enterobacterales</taxon>
        <taxon>Yersiniaceae</taxon>
        <taxon>Serratia</taxon>
    </lineage>
</organism>
<dbReference type="InterPro" id="IPR050263">
    <property type="entry name" value="Bact_Fimbrial_Adh_Pro"/>
</dbReference>
<dbReference type="SUPFAM" id="SSF49401">
    <property type="entry name" value="Bacterial adhesins"/>
    <property type="match status" value="2"/>
</dbReference>
<accession>A0A515D5X3</accession>
<dbReference type="CDD" id="cd10466">
    <property type="entry name" value="FimH_man-bind"/>
    <property type="match status" value="1"/>
</dbReference>
<evidence type="ECO:0000313" key="6">
    <source>
        <dbReference type="Proteomes" id="UP000317572"/>
    </source>
</evidence>
<gene>
    <name evidence="5" type="ORF">EGO53_28935</name>
</gene>
<dbReference type="Gene3D" id="2.60.40.1090">
    <property type="entry name" value="Fimbrial-type adhesion domain"/>
    <property type="match status" value="2"/>
</dbReference>
<keyword evidence="3" id="KW-0281">Fimbrium</keyword>
<dbReference type="InterPro" id="IPR008966">
    <property type="entry name" value="Adhesion_dom_sf"/>
</dbReference>
<dbReference type="GO" id="GO:0009289">
    <property type="term" value="C:pilus"/>
    <property type="evidence" value="ECO:0007669"/>
    <property type="project" value="UniProtKB-SubCell"/>
</dbReference>
<dbReference type="Pfam" id="PF09160">
    <property type="entry name" value="FimH_man-bind"/>
    <property type="match status" value="1"/>
</dbReference>
<name>A0A515D5X3_SERLI</name>
<evidence type="ECO:0000256" key="3">
    <source>
        <dbReference type="ARBA" id="ARBA00023263"/>
    </source>
</evidence>
<dbReference type="PROSITE" id="PS51257">
    <property type="entry name" value="PROKAR_LIPOPROTEIN"/>
    <property type="match status" value="1"/>
</dbReference>
<reference evidence="5 6" key="1">
    <citation type="submission" date="2018-11" db="EMBL/GenBank/DDBJ databases">
        <title>The first complete genome of Serratia liquefaciens isolated from metalophyte plant revel distinctness adaptive mechanisms in an extreme habitat.</title>
        <authorList>
            <person name="Caneschi W.L."/>
            <person name="Sanchez A.B."/>
            <person name="Felestrino E.B."/>
            <person name="Assis R.A.B."/>
            <person name="Lemes C.G.C."/>
            <person name="Cordeiro I.F."/>
            <person name="Fonseca N.P."/>
            <person name="Villa M."/>
            <person name="Vieira I.T."/>
            <person name="Moraes L.A."/>
            <person name="Kamino L.H.Y."/>
            <person name="do Carmo F."/>
            <person name="Garcia C.M."/>
            <person name="Almeida N.F."/>
            <person name="Silva R.S."/>
            <person name="Ferro J.A."/>
            <person name="Ferro M.I.T."/>
            <person name="Varani A.M."/>
            <person name="Ferreira R.M."/>
            <person name="dos Santos V.L."/>
            <person name="Silva U.C."/>
            <person name="Setubal J.C."/>
            <person name="Moreira L.M."/>
        </authorList>
    </citation>
    <scope>NUCLEOTIDE SEQUENCE [LARGE SCALE GENOMIC DNA]</scope>
    <source>
        <strain evidence="5 6">FG3</strain>
        <plasmid evidence="5 6">p2-125</plasmid>
    </source>
</reference>
<comment type="similarity">
    <text evidence="2">Belongs to the fimbrial protein family.</text>
</comment>